<dbReference type="EMBL" id="CAJPIZ010003616">
    <property type="protein sequence ID" value="CAG2106578.1"/>
    <property type="molecule type" value="Genomic_DNA"/>
</dbReference>
<dbReference type="InterPro" id="IPR001356">
    <property type="entry name" value="HD"/>
</dbReference>
<dbReference type="GO" id="GO:0005634">
    <property type="term" value="C:nucleus"/>
    <property type="evidence" value="ECO:0007669"/>
    <property type="project" value="UniProtKB-SubCell"/>
</dbReference>
<dbReference type="InterPro" id="IPR020479">
    <property type="entry name" value="HD_metazoa"/>
</dbReference>
<evidence type="ECO:0000256" key="4">
    <source>
        <dbReference type="ARBA" id="ARBA00023242"/>
    </source>
</evidence>
<keyword evidence="9" id="KW-1185">Reference proteome</keyword>
<evidence type="ECO:0000256" key="5">
    <source>
        <dbReference type="PROSITE-ProRule" id="PRU00108"/>
    </source>
</evidence>
<sequence>MTERDVRKKRPRTAFTANQIKTLENEFEKNKYLSVSKRLQLSKELDLSETQIKIWFQNRRTKWKRKYTTDLESMAQQYYHSMGIHSARPLFVGDRLWLFNQINHSLQNQTNHFIDNNPTLSASHQNRDNNTVL</sequence>
<dbReference type="Gene3D" id="1.10.10.60">
    <property type="entry name" value="Homeodomain-like"/>
    <property type="match status" value="1"/>
</dbReference>
<feature type="domain" description="Homeobox" evidence="7">
    <location>
        <begin position="6"/>
        <end position="66"/>
    </location>
</feature>
<dbReference type="InterPro" id="IPR009057">
    <property type="entry name" value="Homeodomain-like_sf"/>
</dbReference>
<evidence type="ECO:0000313" key="8">
    <source>
        <dbReference type="EMBL" id="CAD7626148.1"/>
    </source>
</evidence>
<organism evidence="8">
    <name type="scientific">Medioppia subpectinata</name>
    <dbReference type="NCBI Taxonomy" id="1979941"/>
    <lineage>
        <taxon>Eukaryota</taxon>
        <taxon>Metazoa</taxon>
        <taxon>Ecdysozoa</taxon>
        <taxon>Arthropoda</taxon>
        <taxon>Chelicerata</taxon>
        <taxon>Arachnida</taxon>
        <taxon>Acari</taxon>
        <taxon>Acariformes</taxon>
        <taxon>Sarcoptiformes</taxon>
        <taxon>Oribatida</taxon>
        <taxon>Brachypylina</taxon>
        <taxon>Oppioidea</taxon>
        <taxon>Oppiidae</taxon>
        <taxon>Medioppia</taxon>
    </lineage>
</organism>
<protein>
    <recommendedName>
        <fullName evidence="7">Homeobox domain-containing protein</fullName>
    </recommendedName>
</protein>
<feature type="DNA-binding region" description="Homeobox" evidence="5">
    <location>
        <begin position="8"/>
        <end position="67"/>
    </location>
</feature>
<dbReference type="EMBL" id="OC858191">
    <property type="protein sequence ID" value="CAD7626148.1"/>
    <property type="molecule type" value="Genomic_DNA"/>
</dbReference>
<dbReference type="PROSITE" id="PS00027">
    <property type="entry name" value="HOMEOBOX_1"/>
    <property type="match status" value="1"/>
</dbReference>
<dbReference type="PROSITE" id="PS50071">
    <property type="entry name" value="HOMEOBOX_2"/>
    <property type="match status" value="1"/>
</dbReference>
<evidence type="ECO:0000256" key="6">
    <source>
        <dbReference type="RuleBase" id="RU000682"/>
    </source>
</evidence>
<proteinExistence type="predicted"/>
<evidence type="ECO:0000259" key="7">
    <source>
        <dbReference type="PROSITE" id="PS50071"/>
    </source>
</evidence>
<gene>
    <name evidence="8" type="ORF">OSB1V03_LOCUS6581</name>
</gene>
<dbReference type="InterPro" id="IPR050848">
    <property type="entry name" value="Homeobox_TF"/>
</dbReference>
<dbReference type="CDD" id="cd00086">
    <property type="entry name" value="homeodomain"/>
    <property type="match status" value="1"/>
</dbReference>
<dbReference type="SMART" id="SM00389">
    <property type="entry name" value="HOX"/>
    <property type="match status" value="1"/>
</dbReference>
<dbReference type="PANTHER" id="PTHR24333">
    <property type="entry name" value="HOMEO BOX HB9 LIKE A-RELATED"/>
    <property type="match status" value="1"/>
</dbReference>
<reference evidence="8" key="1">
    <citation type="submission" date="2020-11" db="EMBL/GenBank/DDBJ databases">
        <authorList>
            <person name="Tran Van P."/>
        </authorList>
    </citation>
    <scope>NUCLEOTIDE SEQUENCE</scope>
</reference>
<keyword evidence="2 5" id="KW-0238">DNA-binding</keyword>
<dbReference type="PANTHER" id="PTHR24333:SF5">
    <property type="entry name" value="VENT HOMEOBOX"/>
    <property type="match status" value="1"/>
</dbReference>
<evidence type="ECO:0000256" key="1">
    <source>
        <dbReference type="ARBA" id="ARBA00004123"/>
    </source>
</evidence>
<dbReference type="InterPro" id="IPR017970">
    <property type="entry name" value="Homeobox_CS"/>
</dbReference>
<dbReference type="Pfam" id="PF00046">
    <property type="entry name" value="Homeodomain"/>
    <property type="match status" value="1"/>
</dbReference>
<keyword evidence="3 5" id="KW-0371">Homeobox</keyword>
<evidence type="ECO:0000313" key="9">
    <source>
        <dbReference type="Proteomes" id="UP000759131"/>
    </source>
</evidence>
<dbReference type="OrthoDB" id="6159439at2759"/>
<dbReference type="PRINTS" id="PR00024">
    <property type="entry name" value="HOMEOBOX"/>
</dbReference>
<dbReference type="AlphaFoldDB" id="A0A7R9PZW1"/>
<comment type="subcellular location">
    <subcellularLocation>
        <location evidence="1 5 6">Nucleus</location>
    </subcellularLocation>
</comment>
<dbReference type="SUPFAM" id="SSF46689">
    <property type="entry name" value="Homeodomain-like"/>
    <property type="match status" value="1"/>
</dbReference>
<dbReference type="GO" id="GO:0003677">
    <property type="term" value="F:DNA binding"/>
    <property type="evidence" value="ECO:0007669"/>
    <property type="project" value="UniProtKB-UniRule"/>
</dbReference>
<name>A0A7R9PZW1_9ACAR</name>
<dbReference type="GO" id="GO:0000981">
    <property type="term" value="F:DNA-binding transcription factor activity, RNA polymerase II-specific"/>
    <property type="evidence" value="ECO:0007669"/>
    <property type="project" value="InterPro"/>
</dbReference>
<keyword evidence="4 5" id="KW-0539">Nucleus</keyword>
<accession>A0A7R9PZW1</accession>
<dbReference type="Proteomes" id="UP000759131">
    <property type="component" value="Unassembled WGS sequence"/>
</dbReference>
<evidence type="ECO:0000256" key="3">
    <source>
        <dbReference type="ARBA" id="ARBA00023155"/>
    </source>
</evidence>
<evidence type="ECO:0000256" key="2">
    <source>
        <dbReference type="ARBA" id="ARBA00023125"/>
    </source>
</evidence>